<dbReference type="PANTHER" id="PTHR40465">
    <property type="entry name" value="CHROMOSOME 1, WHOLE GENOME SHOTGUN SEQUENCE"/>
    <property type="match status" value="1"/>
</dbReference>
<feature type="transmembrane region" description="Helical" evidence="1">
    <location>
        <begin position="6"/>
        <end position="30"/>
    </location>
</feature>
<dbReference type="Pfam" id="PF20152">
    <property type="entry name" value="DUF6534"/>
    <property type="match status" value="1"/>
</dbReference>
<feature type="transmembrane region" description="Helical" evidence="1">
    <location>
        <begin position="232"/>
        <end position="251"/>
    </location>
</feature>
<accession>K5WKZ9</accession>
<sequence>MPQYGGALIGAIVSAALWGISCMQMFMYFLNYDSDRWSLKLLVVYVWVADTVVEILGFVGLFDQLITRWGSIIRFDTLMIGLVVRAALAPLISTPVQMFFLYRIHRFSQSREWTMHAAMVFMAMLSILQLPLITGVWTAWVLKSREGVASTLASHRIVTIEIICRAIPAFVDIFIALWMTTLLWRSKERARVFRRSNRLILRLMLLTINAGIWTAVLSIIDLSLIAWNPGKLIFDAFDFPITPLYLNMLLASLNARRFLRRDAGSIGEVRVETLELDTRRRQSTGLALQRSSDSAALGGGKNPVLAVRIDKSMTTYSDDDLERDAGN</sequence>
<feature type="transmembrane region" description="Helical" evidence="1">
    <location>
        <begin position="199"/>
        <end position="220"/>
    </location>
</feature>
<evidence type="ECO:0000313" key="4">
    <source>
        <dbReference type="Proteomes" id="UP000008370"/>
    </source>
</evidence>
<evidence type="ECO:0000259" key="2">
    <source>
        <dbReference type="Pfam" id="PF20152"/>
    </source>
</evidence>
<dbReference type="EMBL" id="JH930477">
    <property type="protein sequence ID" value="EKM50942.1"/>
    <property type="molecule type" value="Genomic_DNA"/>
</dbReference>
<keyword evidence="4" id="KW-1185">Reference proteome</keyword>
<feature type="transmembrane region" description="Helical" evidence="1">
    <location>
        <begin position="82"/>
        <end position="102"/>
    </location>
</feature>
<feature type="transmembrane region" description="Helical" evidence="1">
    <location>
        <begin position="157"/>
        <end position="178"/>
    </location>
</feature>
<dbReference type="OrthoDB" id="3063206at2759"/>
<feature type="transmembrane region" description="Helical" evidence="1">
    <location>
        <begin position="114"/>
        <end position="137"/>
    </location>
</feature>
<dbReference type="GeneID" id="18918393"/>
<dbReference type="RefSeq" id="XP_007400108.1">
    <property type="nucleotide sequence ID" value="XM_007400046.1"/>
</dbReference>
<name>K5WKZ9_PHACS</name>
<keyword evidence="1" id="KW-0472">Membrane</keyword>
<dbReference type="InterPro" id="IPR045339">
    <property type="entry name" value="DUF6534"/>
</dbReference>
<protein>
    <recommendedName>
        <fullName evidence="2">DUF6534 domain-containing protein</fullName>
    </recommendedName>
</protein>
<proteinExistence type="predicted"/>
<gene>
    <name evidence="3" type="ORF">PHACADRAFT_262847</name>
</gene>
<organism evidence="3 4">
    <name type="scientific">Phanerochaete carnosa (strain HHB-10118-sp)</name>
    <name type="common">White-rot fungus</name>
    <name type="synonym">Peniophora carnosa</name>
    <dbReference type="NCBI Taxonomy" id="650164"/>
    <lineage>
        <taxon>Eukaryota</taxon>
        <taxon>Fungi</taxon>
        <taxon>Dikarya</taxon>
        <taxon>Basidiomycota</taxon>
        <taxon>Agaricomycotina</taxon>
        <taxon>Agaricomycetes</taxon>
        <taxon>Polyporales</taxon>
        <taxon>Phanerochaetaceae</taxon>
        <taxon>Phanerochaete</taxon>
    </lineage>
</organism>
<keyword evidence="1" id="KW-0812">Transmembrane</keyword>
<evidence type="ECO:0000256" key="1">
    <source>
        <dbReference type="SAM" id="Phobius"/>
    </source>
</evidence>
<reference evidence="3 4" key="1">
    <citation type="journal article" date="2012" name="BMC Genomics">
        <title>Comparative genomics of the white-rot fungi, Phanerochaete carnosa and P. chrysosporium, to elucidate the genetic basis of the distinct wood types they colonize.</title>
        <authorList>
            <person name="Suzuki H."/>
            <person name="MacDonald J."/>
            <person name="Syed K."/>
            <person name="Salamov A."/>
            <person name="Hori C."/>
            <person name="Aerts A."/>
            <person name="Henrissat B."/>
            <person name="Wiebenga A."/>
            <person name="vanKuyk P.A."/>
            <person name="Barry K."/>
            <person name="Lindquist E."/>
            <person name="LaButti K."/>
            <person name="Lapidus A."/>
            <person name="Lucas S."/>
            <person name="Coutinho P."/>
            <person name="Gong Y."/>
            <person name="Samejima M."/>
            <person name="Mahadevan R."/>
            <person name="Abou-Zaid M."/>
            <person name="de Vries R.P."/>
            <person name="Igarashi K."/>
            <person name="Yadav J.S."/>
            <person name="Grigoriev I.V."/>
            <person name="Master E.R."/>
        </authorList>
    </citation>
    <scope>NUCLEOTIDE SEQUENCE [LARGE SCALE GENOMIC DNA]</scope>
    <source>
        <strain evidence="3 4">HHB-10118-sp</strain>
    </source>
</reference>
<dbReference type="Proteomes" id="UP000008370">
    <property type="component" value="Unassembled WGS sequence"/>
</dbReference>
<dbReference type="InParanoid" id="K5WKZ9"/>
<feature type="transmembrane region" description="Helical" evidence="1">
    <location>
        <begin position="42"/>
        <end position="62"/>
    </location>
</feature>
<evidence type="ECO:0000313" key="3">
    <source>
        <dbReference type="EMBL" id="EKM50942.1"/>
    </source>
</evidence>
<dbReference type="HOGENOM" id="CLU_046025_5_0_1"/>
<dbReference type="PANTHER" id="PTHR40465:SF1">
    <property type="entry name" value="DUF6534 DOMAIN-CONTAINING PROTEIN"/>
    <property type="match status" value="1"/>
</dbReference>
<feature type="domain" description="DUF6534" evidence="2">
    <location>
        <begin position="169"/>
        <end position="257"/>
    </location>
</feature>
<keyword evidence="1" id="KW-1133">Transmembrane helix</keyword>
<dbReference type="AlphaFoldDB" id="K5WKZ9"/>
<dbReference type="KEGG" id="pco:PHACADRAFT_262847"/>